<evidence type="ECO:0000313" key="2">
    <source>
        <dbReference type="Proteomes" id="UP001431783"/>
    </source>
</evidence>
<evidence type="ECO:0000313" key="1">
    <source>
        <dbReference type="EMBL" id="KAK9891377.1"/>
    </source>
</evidence>
<name>A0AAW1VGR3_9CUCU</name>
<proteinExistence type="predicted"/>
<keyword evidence="2" id="KW-1185">Reference proteome</keyword>
<accession>A0AAW1VGR3</accession>
<comment type="caution">
    <text evidence="1">The sequence shown here is derived from an EMBL/GenBank/DDBJ whole genome shotgun (WGS) entry which is preliminary data.</text>
</comment>
<dbReference type="EMBL" id="JARQZJ010000128">
    <property type="protein sequence ID" value="KAK9891377.1"/>
    <property type="molecule type" value="Genomic_DNA"/>
</dbReference>
<gene>
    <name evidence="1" type="ORF">WA026_014621</name>
</gene>
<protein>
    <submittedName>
        <fullName evidence="1">Uncharacterized protein</fullName>
    </submittedName>
</protein>
<dbReference type="AlphaFoldDB" id="A0AAW1VGR3"/>
<reference evidence="1 2" key="1">
    <citation type="submission" date="2023-03" db="EMBL/GenBank/DDBJ databases">
        <title>Genome insight into feeding habits of ladybird beetles.</title>
        <authorList>
            <person name="Li H.-S."/>
            <person name="Huang Y.-H."/>
            <person name="Pang H."/>
        </authorList>
    </citation>
    <scope>NUCLEOTIDE SEQUENCE [LARGE SCALE GENOMIC DNA]</scope>
    <source>
        <strain evidence="1">SYSU_2023b</strain>
        <tissue evidence="1">Whole body</tissue>
    </source>
</reference>
<dbReference type="Proteomes" id="UP001431783">
    <property type="component" value="Unassembled WGS sequence"/>
</dbReference>
<sequence>MKNKMSKATSSPLDPAVLGRAKKILNYNNTCMEEEGNEMFDMPPGHILRKSTPCISPINSFSPKNADIAFKKPIVPPKRGIEKAFVSPGDNIVTKRSVRLSMKHTSTLNESEVEADIEKSIVSSNKNIVQRRSARLSVRQPIISDEYSSSNTHKTIRKSRQLTNMQKEIPIEYK</sequence>
<organism evidence="1 2">
    <name type="scientific">Henosepilachna vigintioctopunctata</name>
    <dbReference type="NCBI Taxonomy" id="420089"/>
    <lineage>
        <taxon>Eukaryota</taxon>
        <taxon>Metazoa</taxon>
        <taxon>Ecdysozoa</taxon>
        <taxon>Arthropoda</taxon>
        <taxon>Hexapoda</taxon>
        <taxon>Insecta</taxon>
        <taxon>Pterygota</taxon>
        <taxon>Neoptera</taxon>
        <taxon>Endopterygota</taxon>
        <taxon>Coleoptera</taxon>
        <taxon>Polyphaga</taxon>
        <taxon>Cucujiformia</taxon>
        <taxon>Coccinelloidea</taxon>
        <taxon>Coccinellidae</taxon>
        <taxon>Epilachninae</taxon>
        <taxon>Epilachnini</taxon>
        <taxon>Henosepilachna</taxon>
    </lineage>
</organism>